<proteinExistence type="predicted"/>
<organism evidence="1">
    <name type="scientific">Melicertus latisulcatus pemonivirus</name>
    <dbReference type="NCBI Taxonomy" id="2984278"/>
    <lineage>
        <taxon>Viruses</taxon>
        <taxon>Viruses incertae sedis</taxon>
        <taxon>Naldaviricetes</taxon>
        <taxon>Nimaviridae</taxon>
    </lineage>
</organism>
<reference evidence="1" key="1">
    <citation type="submission" date="2022-10" db="EMBL/GenBank/DDBJ databases">
        <title>Genome sequences of endogenous nimaviruses in decapod crustaceans.</title>
        <authorList>
            <person name="Kawato S."/>
            <person name="Nozaki R."/>
            <person name="Kondo H."/>
            <person name="Hirono I."/>
        </authorList>
    </citation>
    <scope>NUCLEOTIDE SEQUENCE</scope>
    <source>
        <strain evidence="1">Okinawa2016</strain>
    </source>
</reference>
<evidence type="ECO:0000313" key="1">
    <source>
        <dbReference type="EMBL" id="BDT62498.1"/>
    </source>
</evidence>
<dbReference type="EMBL" id="LC738875">
    <property type="protein sequence ID" value="BDT62498.1"/>
    <property type="molecule type" value="Genomic_DNA"/>
</dbReference>
<accession>A0A9C7BI18</accession>
<name>A0A9C7BI18_9VIRU</name>
<protein>
    <submittedName>
        <fullName evidence="1">Wsv526-like protein</fullName>
    </submittedName>
</protein>
<sequence>MSTRTIDVAHYENCLGCTREDCISSRLIVTDWDGKPAIHIQRPDPELFSGNVLLPLAEPTLKWGRIGSDSPVYGVPLTDARHEDEDSDSDQCSFDLAPGLPNMVPISVQRVALQRNSVTTCKFVLTERDVKSSLCAVPDGGSFVGPYCSENGSMVPIVNGNDEYLKISDRDEVPIIGMLFDTSDPPEGIWIPVSAESNPPSLTIPGNGHVEVKLIQAPIHGRNDTNDAIDSSGLFSLSLGAAYAPPSLISSDFFLNGTVLLYNLSDDEIELTFHREGEPENFVGYVRPLPRDFSPIDVQNNPPLIDNIDDIPLHSLYKLKASTSLTVDPKRSAGIPINEDILPTAFPDGRDDEDRKKTIRYARVISSVVHLVPSVSVLRPGARRVFLFNTTSAPITVTEGQTVALAMISEAELLHTVDSTGTPLSETYEKPFVVVREVDG</sequence>